<proteinExistence type="predicted"/>
<dbReference type="Pfam" id="PF14105">
    <property type="entry name" value="DUF4278"/>
    <property type="match status" value="1"/>
</dbReference>
<keyword evidence="2" id="KW-1185">Reference proteome</keyword>
<evidence type="ECO:0000313" key="1">
    <source>
        <dbReference type="EMBL" id="PSF37735.1"/>
    </source>
</evidence>
<reference evidence="1 2" key="1">
    <citation type="submission" date="2018-03" db="EMBL/GenBank/DDBJ databases">
        <title>The ancient ancestry and fast evolution of plastids.</title>
        <authorList>
            <person name="Moore K.R."/>
            <person name="Magnabosco C."/>
            <person name="Momper L."/>
            <person name="Gold D.A."/>
            <person name="Bosak T."/>
            <person name="Fournier G.P."/>
        </authorList>
    </citation>
    <scope>NUCLEOTIDE SEQUENCE [LARGE SCALE GENOMIC DNA]</scope>
    <source>
        <strain evidence="1 2">CCALA 016</strain>
    </source>
</reference>
<gene>
    <name evidence="1" type="ORF">C7H19_09310</name>
</gene>
<sequence length="107" mass="12361">MKLTYRGVSYDYNPPVVETTDGNIGGKYRGLDWRFRNLKKPFVIQPIVKLTYRGVPYNNVGVSQTHPVEQPVTSIQEKARLSIFNQEKETRKRHQNVLNRLSSDIGL</sequence>
<accession>A0A2T1LZ95</accession>
<dbReference type="RefSeq" id="WP_106456599.1">
    <property type="nucleotide sequence ID" value="NZ_PXOH01000007.1"/>
</dbReference>
<dbReference type="AlphaFoldDB" id="A0A2T1LZ95"/>
<protein>
    <recommendedName>
        <fullName evidence="3">DUF4278 domain-containing protein</fullName>
    </recommendedName>
</protein>
<evidence type="ECO:0000313" key="2">
    <source>
        <dbReference type="Proteomes" id="UP000239001"/>
    </source>
</evidence>
<dbReference type="InterPro" id="IPR025458">
    <property type="entry name" value="DUF4278"/>
</dbReference>
<dbReference type="Proteomes" id="UP000239001">
    <property type="component" value="Unassembled WGS sequence"/>
</dbReference>
<dbReference type="OrthoDB" id="515032at2"/>
<comment type="caution">
    <text evidence="1">The sequence shown here is derived from an EMBL/GenBank/DDBJ whole genome shotgun (WGS) entry which is preliminary data.</text>
</comment>
<dbReference type="EMBL" id="PXOH01000007">
    <property type="protein sequence ID" value="PSF37735.1"/>
    <property type="molecule type" value="Genomic_DNA"/>
</dbReference>
<evidence type="ECO:0008006" key="3">
    <source>
        <dbReference type="Google" id="ProtNLM"/>
    </source>
</evidence>
<organism evidence="1 2">
    <name type="scientific">Aphanothece hegewaldii CCALA 016</name>
    <dbReference type="NCBI Taxonomy" id="2107694"/>
    <lineage>
        <taxon>Bacteria</taxon>
        <taxon>Bacillati</taxon>
        <taxon>Cyanobacteriota</taxon>
        <taxon>Cyanophyceae</taxon>
        <taxon>Oscillatoriophycideae</taxon>
        <taxon>Chroococcales</taxon>
        <taxon>Aphanothecaceae</taxon>
        <taxon>Aphanothece</taxon>
    </lineage>
</organism>
<reference evidence="1 2" key="2">
    <citation type="submission" date="2018-03" db="EMBL/GenBank/DDBJ databases">
        <authorList>
            <person name="Keele B.F."/>
        </authorList>
    </citation>
    <scope>NUCLEOTIDE SEQUENCE [LARGE SCALE GENOMIC DNA]</scope>
    <source>
        <strain evidence="1 2">CCALA 016</strain>
    </source>
</reference>
<name>A0A2T1LZ95_9CHRO</name>